<dbReference type="GO" id="GO:0000724">
    <property type="term" value="P:double-strand break repair via homologous recombination"/>
    <property type="evidence" value="ECO:0007669"/>
    <property type="project" value="TreeGrafter"/>
</dbReference>
<evidence type="ECO:0000313" key="15">
    <source>
        <dbReference type="Proteomes" id="UP000250266"/>
    </source>
</evidence>
<dbReference type="GO" id="GO:0035861">
    <property type="term" value="C:site of double-strand break"/>
    <property type="evidence" value="ECO:0007669"/>
    <property type="project" value="TreeGrafter"/>
</dbReference>
<accession>A0A8E2EJ03</accession>
<sequence>MIVREPGVVVDWETRRDAAFEDPRTQIEGDRRMEKIVQKVFDEVKENMPADTGIIEEIRCVNFMCHDKLTVKLGPLINFIIGHNGSGKSAVLTAITLCLGGKATATNRGQSLKSFIKEGRDFAILSVRIKNQGSAAYKPEQYGKSITVERHFTKSGASSFKIKNVKEKIVSTKKSDLEDILDAFALQLDNPMNVLTQDMARQFLNHSSPSDKYKFFIKGTQLETLDNDYRLMQDSIDIIESKLYTIQGDVDIYKKACREAQEKSRRADNLKSIRDKVAKYRRQMAWSQVAAEEQVFNILVLTCVFKKLDEIDLSIQKMDETIAQRTAAAEDVSRLFEDAEDAYNAAQTTLQTLQSELAPLEERCSAQQRDIRSEIESSDKTIKTLSKQIEDERQRQEAADGGQHAQKIAQIQEAKTEAEEASAAITIHRQGYQILEKELNDANRAFNAINPTLAEKQEHIKRSEGMIRNLTRDRGNWAAPYDSNLPNLLRAIQNEQRFRVPPVGPMGRHVQLLKPEWSSILEKQFGGSLNAFVVTSKADQNLLSELMRKTRCNSQIFIGSPIPIDTSRNEPDSQLDTWMRVLKIDNDLVRNQMIINQGIEKTVLISDRKTAMAFMFPDDNTRPHNVRMCFCMQDKTRREGLSLQYSAAGDPKTSPIHAYPHRPRMQTDTDAQLNFEKESLARYKQELSDLQSRIRESQSSVKLCQQAIVRHNKETSVLDLRRQRAEERAEQLKDELEAETPQAGQIDALEGLLHEAEESKQIAVNAYEDAVLAKDKLHEETTRLRHQLESFQDEVKEMNARITKAQTKTQKLADKRQNRLLEKNAAFESIKDAEDEKVEYERLREEQVGTVEEYIRQASVISSRVPIDKGESYDSLEEKYAKLQRDIVANERELGGTAEELADAALIAKEQMDTATRHLDGLTKLSQKLKYAMIERCERWKMFREKISSRARITFSYLLSERDFRGTLEISPMAKILDIKVEPDITKNSDKGRQTKTLSGGEKSFSTICLLLALWDAMGSPIRCLDEFDVFMDSVNRDVSMKMMIAAARRAVGRQYILITPQAMGNVELQGDVKIIKMSDPVRGQTTLPFAS</sequence>
<keyword evidence="8 12" id="KW-0175">Coiled coil</keyword>
<dbReference type="Gene3D" id="3.40.50.300">
    <property type="entry name" value="P-loop containing nucleotide triphosphate hydrolases"/>
    <property type="match status" value="2"/>
</dbReference>
<feature type="coiled-coil region" evidence="12">
    <location>
        <begin position="673"/>
        <end position="742"/>
    </location>
</feature>
<evidence type="ECO:0000256" key="10">
    <source>
        <dbReference type="ARBA" id="ARBA00023204"/>
    </source>
</evidence>
<dbReference type="InterPro" id="IPR027417">
    <property type="entry name" value="P-loop_NTPase"/>
</dbReference>
<evidence type="ECO:0000256" key="9">
    <source>
        <dbReference type="ARBA" id="ARBA00023172"/>
    </source>
</evidence>
<keyword evidence="6" id="KW-0227">DNA damage</keyword>
<feature type="domain" description="RecF/RecN/SMC N-terminal" evidence="13">
    <location>
        <begin position="55"/>
        <end position="1060"/>
    </location>
</feature>
<feature type="coiled-coil region" evidence="12">
    <location>
        <begin position="774"/>
        <end position="893"/>
    </location>
</feature>
<name>A0A8E2EJ03_9PEZI</name>
<evidence type="ECO:0000256" key="2">
    <source>
        <dbReference type="ARBA" id="ARBA00004286"/>
    </source>
</evidence>
<evidence type="ECO:0000256" key="3">
    <source>
        <dbReference type="ARBA" id="ARBA00006793"/>
    </source>
</evidence>
<dbReference type="OrthoDB" id="10072614at2759"/>
<evidence type="ECO:0000256" key="5">
    <source>
        <dbReference type="ARBA" id="ARBA00022741"/>
    </source>
</evidence>
<dbReference type="GO" id="GO:0003684">
    <property type="term" value="F:damaged DNA binding"/>
    <property type="evidence" value="ECO:0007669"/>
    <property type="project" value="TreeGrafter"/>
</dbReference>
<dbReference type="EMBL" id="KV744828">
    <property type="protein sequence ID" value="OCK84901.1"/>
    <property type="molecule type" value="Genomic_DNA"/>
</dbReference>
<dbReference type="GO" id="GO:0005634">
    <property type="term" value="C:nucleus"/>
    <property type="evidence" value="ECO:0007669"/>
    <property type="project" value="UniProtKB-SubCell"/>
</dbReference>
<evidence type="ECO:0000313" key="14">
    <source>
        <dbReference type="EMBL" id="OCK84901.1"/>
    </source>
</evidence>
<dbReference type="GO" id="GO:0003697">
    <property type="term" value="F:single-stranded DNA binding"/>
    <property type="evidence" value="ECO:0007669"/>
    <property type="project" value="TreeGrafter"/>
</dbReference>
<gene>
    <name evidence="14" type="ORF">K432DRAFT_287890</name>
</gene>
<dbReference type="AlphaFoldDB" id="A0A8E2EJ03"/>
<keyword evidence="10" id="KW-0234">DNA repair</keyword>
<dbReference type="Pfam" id="PF02463">
    <property type="entry name" value="SMC_N"/>
    <property type="match status" value="1"/>
</dbReference>
<keyword evidence="4" id="KW-0158">Chromosome</keyword>
<evidence type="ECO:0000256" key="11">
    <source>
        <dbReference type="ARBA" id="ARBA00023242"/>
    </source>
</evidence>
<comment type="similarity">
    <text evidence="3">Belongs to the SMC family. SMC6 subfamily.</text>
</comment>
<dbReference type="GO" id="GO:0030915">
    <property type="term" value="C:Smc5-Smc6 complex"/>
    <property type="evidence" value="ECO:0007669"/>
    <property type="project" value="TreeGrafter"/>
</dbReference>
<dbReference type="PANTHER" id="PTHR19306">
    <property type="entry name" value="STRUCTURAL MAINTENANCE OF CHROMOSOMES 5,6 SMC5, SMC6"/>
    <property type="match status" value="1"/>
</dbReference>
<keyword evidence="9" id="KW-0233">DNA recombination</keyword>
<dbReference type="PANTHER" id="PTHR19306:SF6">
    <property type="entry name" value="STRUCTURAL MAINTENANCE OF CHROMOSOMES PROTEIN 6"/>
    <property type="match status" value="1"/>
</dbReference>
<proteinExistence type="inferred from homology"/>
<dbReference type="InterPro" id="IPR003395">
    <property type="entry name" value="RecF/RecN/SMC_N"/>
</dbReference>
<evidence type="ECO:0000259" key="13">
    <source>
        <dbReference type="Pfam" id="PF02463"/>
    </source>
</evidence>
<evidence type="ECO:0000256" key="8">
    <source>
        <dbReference type="ARBA" id="ARBA00023054"/>
    </source>
</evidence>
<evidence type="ECO:0000256" key="12">
    <source>
        <dbReference type="SAM" id="Coils"/>
    </source>
</evidence>
<keyword evidence="5" id="KW-0547">Nucleotide-binding</keyword>
<organism evidence="14 15">
    <name type="scientific">Lepidopterella palustris CBS 459.81</name>
    <dbReference type="NCBI Taxonomy" id="1314670"/>
    <lineage>
        <taxon>Eukaryota</taxon>
        <taxon>Fungi</taxon>
        <taxon>Dikarya</taxon>
        <taxon>Ascomycota</taxon>
        <taxon>Pezizomycotina</taxon>
        <taxon>Dothideomycetes</taxon>
        <taxon>Pleosporomycetidae</taxon>
        <taxon>Mytilinidiales</taxon>
        <taxon>Argynnaceae</taxon>
        <taxon>Lepidopterella</taxon>
    </lineage>
</organism>
<dbReference type="SUPFAM" id="SSF52540">
    <property type="entry name" value="P-loop containing nucleoside triphosphate hydrolases"/>
    <property type="match status" value="1"/>
</dbReference>
<feature type="coiled-coil region" evidence="12">
    <location>
        <begin position="336"/>
        <end position="424"/>
    </location>
</feature>
<evidence type="ECO:0000256" key="4">
    <source>
        <dbReference type="ARBA" id="ARBA00022454"/>
    </source>
</evidence>
<evidence type="ECO:0000256" key="1">
    <source>
        <dbReference type="ARBA" id="ARBA00004123"/>
    </source>
</evidence>
<protein>
    <submittedName>
        <fullName evidence="14">Putative DNA repair protein Rad18</fullName>
    </submittedName>
</protein>
<keyword evidence="11" id="KW-0539">Nucleus</keyword>
<reference evidence="14 15" key="1">
    <citation type="journal article" date="2016" name="Nat. Commun.">
        <title>Ectomycorrhizal ecology is imprinted in the genome of the dominant symbiotic fungus Cenococcum geophilum.</title>
        <authorList>
            <consortium name="DOE Joint Genome Institute"/>
            <person name="Peter M."/>
            <person name="Kohler A."/>
            <person name="Ohm R.A."/>
            <person name="Kuo A."/>
            <person name="Krutzmann J."/>
            <person name="Morin E."/>
            <person name="Arend M."/>
            <person name="Barry K.W."/>
            <person name="Binder M."/>
            <person name="Choi C."/>
            <person name="Clum A."/>
            <person name="Copeland A."/>
            <person name="Grisel N."/>
            <person name="Haridas S."/>
            <person name="Kipfer T."/>
            <person name="LaButti K."/>
            <person name="Lindquist E."/>
            <person name="Lipzen A."/>
            <person name="Maire R."/>
            <person name="Meier B."/>
            <person name="Mihaltcheva S."/>
            <person name="Molinier V."/>
            <person name="Murat C."/>
            <person name="Poggeler S."/>
            <person name="Quandt C.A."/>
            <person name="Sperisen C."/>
            <person name="Tritt A."/>
            <person name="Tisserant E."/>
            <person name="Crous P.W."/>
            <person name="Henrissat B."/>
            <person name="Nehls U."/>
            <person name="Egli S."/>
            <person name="Spatafora J.W."/>
            <person name="Grigoriev I.V."/>
            <person name="Martin F.M."/>
        </authorList>
    </citation>
    <scope>NUCLEOTIDE SEQUENCE [LARGE SCALE GENOMIC DNA]</scope>
    <source>
        <strain evidence="14 15">CBS 459.81</strain>
    </source>
</reference>
<comment type="subcellular location">
    <subcellularLocation>
        <location evidence="2">Chromosome</location>
    </subcellularLocation>
    <subcellularLocation>
        <location evidence="1">Nucleus</location>
    </subcellularLocation>
</comment>
<dbReference type="GO" id="GO:0005524">
    <property type="term" value="F:ATP binding"/>
    <property type="evidence" value="ECO:0007669"/>
    <property type="project" value="UniProtKB-KW"/>
</dbReference>
<evidence type="ECO:0000256" key="6">
    <source>
        <dbReference type="ARBA" id="ARBA00022763"/>
    </source>
</evidence>
<dbReference type="Proteomes" id="UP000250266">
    <property type="component" value="Unassembled WGS sequence"/>
</dbReference>
<evidence type="ECO:0000256" key="7">
    <source>
        <dbReference type="ARBA" id="ARBA00022840"/>
    </source>
</evidence>
<keyword evidence="15" id="KW-1185">Reference proteome</keyword>
<keyword evidence="7" id="KW-0067">ATP-binding</keyword>